<feature type="domain" description="DUF2059" evidence="2">
    <location>
        <begin position="79"/>
        <end position="110"/>
    </location>
</feature>
<dbReference type="InterPro" id="IPR018637">
    <property type="entry name" value="DUF2059"/>
</dbReference>
<evidence type="ECO:0000256" key="1">
    <source>
        <dbReference type="SAM" id="SignalP"/>
    </source>
</evidence>
<dbReference type="OrthoDB" id="1435601at2"/>
<organism evidence="3 4">
    <name type="scientific">Patiriisocius marinus</name>
    <dbReference type="NCBI Taxonomy" id="1397112"/>
    <lineage>
        <taxon>Bacteria</taxon>
        <taxon>Pseudomonadati</taxon>
        <taxon>Bacteroidota</taxon>
        <taxon>Flavobacteriia</taxon>
        <taxon>Flavobacteriales</taxon>
        <taxon>Flavobacteriaceae</taxon>
        <taxon>Patiriisocius</taxon>
    </lineage>
</organism>
<dbReference type="Proteomes" id="UP000326509">
    <property type="component" value="Unassembled WGS sequence"/>
</dbReference>
<dbReference type="AlphaFoldDB" id="A0A5J4IY64"/>
<evidence type="ECO:0000259" key="2">
    <source>
        <dbReference type="Pfam" id="PF09832"/>
    </source>
</evidence>
<feature type="signal peptide" evidence="1">
    <location>
        <begin position="1"/>
        <end position="20"/>
    </location>
</feature>
<evidence type="ECO:0000313" key="3">
    <source>
        <dbReference type="EMBL" id="GER59924.1"/>
    </source>
</evidence>
<gene>
    <name evidence="3" type="ORF">ULMA_20320</name>
</gene>
<proteinExistence type="predicted"/>
<keyword evidence="1" id="KW-0732">Signal</keyword>
<reference evidence="3 4" key="1">
    <citation type="submission" date="2019-08" db="EMBL/GenBank/DDBJ databases">
        <title>Draft genome sequence of Ulvibacter marinus type strain NBRC 109484.</title>
        <authorList>
            <person name="Kawano K."/>
            <person name="Ushijima N."/>
            <person name="Kihara M."/>
            <person name="Itoh H."/>
        </authorList>
    </citation>
    <scope>NUCLEOTIDE SEQUENCE [LARGE SCALE GENOMIC DNA]</scope>
    <source>
        <strain evidence="3 4">NBRC 109484</strain>
    </source>
</reference>
<keyword evidence="4" id="KW-1185">Reference proteome</keyword>
<dbReference type="RefSeq" id="WP_151674388.1">
    <property type="nucleotide sequence ID" value="NZ_BKCG01000005.1"/>
</dbReference>
<accession>A0A5J4IY64</accession>
<dbReference type="Pfam" id="PF09832">
    <property type="entry name" value="DUF2059"/>
    <property type="match status" value="1"/>
</dbReference>
<evidence type="ECO:0000313" key="4">
    <source>
        <dbReference type="Proteomes" id="UP000326509"/>
    </source>
</evidence>
<feature type="chain" id="PRO_5023860166" description="DUF2059 domain-containing protein" evidence="1">
    <location>
        <begin position="21"/>
        <end position="177"/>
    </location>
</feature>
<sequence length="177" mass="20151">MKIRLFFLTIICAVCFQANAQNEFQQEVISYLTVNGTVKQYNTVYDDMIDVLKSQFSGANVPQAEWDALRNDKPKAVSQLVRMMSSAYRKHFSQDDIAQMSKFFGSPAGVQMRINPDELDSDQRQVVGKFYSSSVARKIDEVKIDLTTDVSQISEFWSRDLFNSTMNSLIAKGYSPQ</sequence>
<name>A0A5J4IY64_9FLAO</name>
<dbReference type="EMBL" id="BKCG01000005">
    <property type="protein sequence ID" value="GER59924.1"/>
    <property type="molecule type" value="Genomic_DNA"/>
</dbReference>
<comment type="caution">
    <text evidence="3">The sequence shown here is derived from an EMBL/GenBank/DDBJ whole genome shotgun (WGS) entry which is preliminary data.</text>
</comment>
<protein>
    <recommendedName>
        <fullName evidence="2">DUF2059 domain-containing protein</fullName>
    </recommendedName>
</protein>